<keyword evidence="2" id="KW-1185">Reference proteome</keyword>
<evidence type="ECO:0000313" key="2">
    <source>
        <dbReference type="Proteomes" id="UP000002007"/>
    </source>
</evidence>
<dbReference type="Proteomes" id="UP000002007">
    <property type="component" value="Chromosome"/>
</dbReference>
<dbReference type="EMBL" id="CP000910">
    <property type="protein sequence ID" value="ABY22754.1"/>
    <property type="molecule type" value="Genomic_DNA"/>
</dbReference>
<reference evidence="2" key="1">
    <citation type="journal article" date="2008" name="J. Bacteriol.">
        <title>Genome sequence of the fish pathogen Renibacterium salmoninarum suggests reductive evolution away from an environmental Arthrobacter ancestor.</title>
        <authorList>
            <person name="Wiens G.D."/>
            <person name="Rockey D.D."/>
            <person name="Wu Z."/>
            <person name="Chang J."/>
            <person name="Levy R."/>
            <person name="Crane S."/>
            <person name="Chen D.S."/>
            <person name="Capri G.R."/>
            <person name="Burnett J.R."/>
            <person name="Sudheesh P.S."/>
            <person name="Schipma M.J."/>
            <person name="Burd H."/>
            <person name="Bhattacharyya A."/>
            <person name="Rhodes L.D."/>
            <person name="Kaul R."/>
            <person name="Strom M.S."/>
        </authorList>
    </citation>
    <scope>NUCLEOTIDE SEQUENCE [LARGE SCALE GENOMIC DNA]</scope>
    <source>
        <strain evidence="2">ATCC 33209 / DSM 20767 / JCM 11484 / NBRC 15589 / NCIMB 2235</strain>
    </source>
</reference>
<name>A9WNT6_RENSM</name>
<accession>A9WNT6</accession>
<dbReference type="KEGG" id="rsa:RSal33209_1014"/>
<protein>
    <submittedName>
        <fullName evidence="1">Uncharacterized protein</fullName>
    </submittedName>
</protein>
<dbReference type="HOGENOM" id="CLU_3375559_0_0_11"/>
<gene>
    <name evidence="1" type="ordered locus">RSal33209_1014</name>
</gene>
<evidence type="ECO:0000313" key="1">
    <source>
        <dbReference type="EMBL" id="ABY22754.1"/>
    </source>
</evidence>
<organism evidence="1 2">
    <name type="scientific">Renibacterium salmoninarum (strain ATCC 33209 / DSM 20767 / JCM 11484 / NBRC 15589 / NCIMB 2235)</name>
    <dbReference type="NCBI Taxonomy" id="288705"/>
    <lineage>
        <taxon>Bacteria</taxon>
        <taxon>Bacillati</taxon>
        <taxon>Actinomycetota</taxon>
        <taxon>Actinomycetes</taxon>
        <taxon>Micrococcales</taxon>
        <taxon>Micrococcaceae</taxon>
        <taxon>Renibacterium</taxon>
    </lineage>
</organism>
<dbReference type="AlphaFoldDB" id="A9WNT6"/>
<sequence length="34" mass="3653">MGIRAFAEPFLAAPDRSDLVLLSAIATRHSKAVK</sequence>
<proteinExistence type="predicted"/>